<keyword evidence="3" id="KW-1185">Reference proteome</keyword>
<evidence type="ECO:0000313" key="2">
    <source>
        <dbReference type="EMBL" id="CDW90208.1"/>
    </source>
</evidence>
<gene>
    <name evidence="2" type="primary">Contig7906.g8439</name>
    <name evidence="2" type="ORF">STYLEM_19349</name>
</gene>
<accession>A0A078B9G1</accession>
<dbReference type="InParanoid" id="A0A078B9G1"/>
<reference evidence="2 3" key="1">
    <citation type="submission" date="2014-06" db="EMBL/GenBank/DDBJ databases">
        <authorList>
            <person name="Swart Estienne"/>
        </authorList>
    </citation>
    <scope>NUCLEOTIDE SEQUENCE [LARGE SCALE GENOMIC DNA]</scope>
    <source>
        <strain evidence="2 3">130c</strain>
    </source>
</reference>
<protein>
    <submittedName>
        <fullName evidence="2">Uncharacterized protein</fullName>
    </submittedName>
</protein>
<evidence type="ECO:0000313" key="3">
    <source>
        <dbReference type="Proteomes" id="UP000039865"/>
    </source>
</evidence>
<feature type="transmembrane region" description="Helical" evidence="1">
    <location>
        <begin position="104"/>
        <end position="124"/>
    </location>
</feature>
<evidence type="ECO:0000256" key="1">
    <source>
        <dbReference type="SAM" id="Phobius"/>
    </source>
</evidence>
<keyword evidence="1" id="KW-0472">Membrane</keyword>
<keyword evidence="1" id="KW-1133">Transmembrane helix</keyword>
<sequence>MDFTGNNSHQVQFSAKLELVDVDQILKYSLALINILMGIQNFNHIHYNFWLGSPSGLIQTIKSIENQGIVDTIYDRYENQSSNLKVLGTHDSYFMKILVSTRYLLNKVMLLFSVGGQAYSSYTILGANQQNSNVVLEIWSWMKYLLYTYAGVTVLMWFTSIATAPSTMNFFMYVLVSFVGFFFQNQQFNTLFGEALPFYLNYRYISRL</sequence>
<dbReference type="EMBL" id="CCKQ01018255">
    <property type="protein sequence ID" value="CDW90208.1"/>
    <property type="molecule type" value="Genomic_DNA"/>
</dbReference>
<dbReference type="AlphaFoldDB" id="A0A078B9G1"/>
<proteinExistence type="predicted"/>
<keyword evidence="1" id="KW-0812">Transmembrane</keyword>
<name>A0A078B9G1_STYLE</name>
<feature type="transmembrane region" description="Helical" evidence="1">
    <location>
        <begin position="144"/>
        <end position="163"/>
    </location>
</feature>
<organism evidence="2 3">
    <name type="scientific">Stylonychia lemnae</name>
    <name type="common">Ciliate</name>
    <dbReference type="NCBI Taxonomy" id="5949"/>
    <lineage>
        <taxon>Eukaryota</taxon>
        <taxon>Sar</taxon>
        <taxon>Alveolata</taxon>
        <taxon>Ciliophora</taxon>
        <taxon>Intramacronucleata</taxon>
        <taxon>Spirotrichea</taxon>
        <taxon>Stichotrichia</taxon>
        <taxon>Sporadotrichida</taxon>
        <taxon>Oxytrichidae</taxon>
        <taxon>Stylonychinae</taxon>
        <taxon>Stylonychia</taxon>
    </lineage>
</organism>
<dbReference type="Proteomes" id="UP000039865">
    <property type="component" value="Unassembled WGS sequence"/>
</dbReference>
<feature type="transmembrane region" description="Helical" evidence="1">
    <location>
        <begin position="170"/>
        <end position="188"/>
    </location>
</feature>